<evidence type="ECO:0000256" key="1">
    <source>
        <dbReference type="ARBA" id="ARBA00004123"/>
    </source>
</evidence>
<evidence type="ECO:0000313" key="6">
    <source>
        <dbReference type="EMBL" id="RDB24027.1"/>
    </source>
</evidence>
<keyword evidence="4" id="KW-0862">Zinc</keyword>
<gene>
    <name evidence="6" type="primary">TRA1_4</name>
    <name evidence="6" type="ORF">Hypma_008875</name>
</gene>
<evidence type="ECO:0000256" key="4">
    <source>
        <dbReference type="ARBA" id="ARBA00022833"/>
    </source>
</evidence>
<dbReference type="PANTHER" id="PTHR46481">
    <property type="entry name" value="ZINC FINGER BED DOMAIN-CONTAINING PROTEIN 4"/>
    <property type="match status" value="1"/>
</dbReference>
<evidence type="ECO:0000313" key="7">
    <source>
        <dbReference type="Proteomes" id="UP000076154"/>
    </source>
</evidence>
<protein>
    <submittedName>
        <fullName evidence="6">AC transposase</fullName>
    </submittedName>
</protein>
<sequence>MLQDHEGTLSFRTDAWTSPNHKAYVAITVHFEQDGILMSLLLDLVKVAQSHSGINLAAVFAKILDNFSIADKVSIQMAQAAKFFDNTTEELFALAGELLREENEMIEEADEVEDEDDHDDILDPQAGMTEDECEELDVAVQPVRVVLVKWSLLDQLKLWPRMMPSDVTTRWNLTYDMLVFALDYKPALNSLTNMRVMKLEKYNMQDNEWKIAAQLQDVLKNFKDATLFFLCATPNILTVIPAMDYLDSQLASQAINPIYSTAIQATVTVGKKLLNSYYDKTDHLEIYRIAIIFHPQFKLDYFKRAGWEPEWIDTTRGIIQDEFARAYANIEVEIEEQASLVCLMKFWWFVLG</sequence>
<keyword evidence="3" id="KW-0863">Zinc-finger</keyword>
<dbReference type="SUPFAM" id="SSF53098">
    <property type="entry name" value="Ribonuclease H-like"/>
    <property type="match status" value="1"/>
</dbReference>
<organism evidence="6 7">
    <name type="scientific">Hypsizygus marmoreus</name>
    <name type="common">White beech mushroom</name>
    <name type="synonym">Agaricus marmoreus</name>
    <dbReference type="NCBI Taxonomy" id="39966"/>
    <lineage>
        <taxon>Eukaryota</taxon>
        <taxon>Fungi</taxon>
        <taxon>Dikarya</taxon>
        <taxon>Basidiomycota</taxon>
        <taxon>Agaricomycotina</taxon>
        <taxon>Agaricomycetes</taxon>
        <taxon>Agaricomycetidae</taxon>
        <taxon>Agaricales</taxon>
        <taxon>Tricholomatineae</taxon>
        <taxon>Lyophyllaceae</taxon>
        <taxon>Hypsizygus</taxon>
    </lineage>
</organism>
<comment type="subcellular location">
    <subcellularLocation>
        <location evidence="1">Nucleus</location>
    </subcellularLocation>
</comment>
<keyword evidence="7" id="KW-1185">Reference proteome</keyword>
<dbReference type="Proteomes" id="UP000076154">
    <property type="component" value="Unassembled WGS sequence"/>
</dbReference>
<evidence type="ECO:0000256" key="5">
    <source>
        <dbReference type="ARBA" id="ARBA00023242"/>
    </source>
</evidence>
<comment type="caution">
    <text evidence="6">The sequence shown here is derived from an EMBL/GenBank/DDBJ whole genome shotgun (WGS) entry which is preliminary data.</text>
</comment>
<dbReference type="InParanoid" id="A0A369JU19"/>
<proteinExistence type="predicted"/>
<dbReference type="STRING" id="39966.A0A369JU19"/>
<accession>A0A369JU19</accession>
<dbReference type="InterPro" id="IPR012337">
    <property type="entry name" value="RNaseH-like_sf"/>
</dbReference>
<dbReference type="GO" id="GO:0005634">
    <property type="term" value="C:nucleus"/>
    <property type="evidence" value="ECO:0007669"/>
    <property type="project" value="UniProtKB-SubCell"/>
</dbReference>
<dbReference type="GO" id="GO:0008270">
    <property type="term" value="F:zinc ion binding"/>
    <property type="evidence" value="ECO:0007669"/>
    <property type="project" value="UniProtKB-KW"/>
</dbReference>
<reference evidence="6" key="1">
    <citation type="submission" date="2018-04" db="EMBL/GenBank/DDBJ databases">
        <title>Whole genome sequencing of Hypsizygus marmoreus.</title>
        <authorList>
            <person name="Choi I.-G."/>
            <person name="Min B."/>
            <person name="Kim J.-G."/>
            <person name="Kim S."/>
            <person name="Oh Y.-L."/>
            <person name="Kong W.-S."/>
            <person name="Park H."/>
            <person name="Jeong J."/>
            <person name="Song E.-S."/>
        </authorList>
    </citation>
    <scope>NUCLEOTIDE SEQUENCE [LARGE SCALE GENOMIC DNA]</scope>
    <source>
        <strain evidence="6">51987-8</strain>
    </source>
</reference>
<evidence type="ECO:0000256" key="2">
    <source>
        <dbReference type="ARBA" id="ARBA00022723"/>
    </source>
</evidence>
<name>A0A369JU19_HYPMA</name>
<dbReference type="InterPro" id="IPR052035">
    <property type="entry name" value="ZnF_BED_domain_contain"/>
</dbReference>
<evidence type="ECO:0000256" key="3">
    <source>
        <dbReference type="ARBA" id="ARBA00022771"/>
    </source>
</evidence>
<dbReference type="EMBL" id="LUEZ02000045">
    <property type="protein sequence ID" value="RDB24027.1"/>
    <property type="molecule type" value="Genomic_DNA"/>
</dbReference>
<dbReference type="OrthoDB" id="3359487at2759"/>
<dbReference type="AlphaFoldDB" id="A0A369JU19"/>
<dbReference type="PANTHER" id="PTHR46481:SF10">
    <property type="entry name" value="ZINC FINGER BED DOMAIN-CONTAINING PROTEIN 39"/>
    <property type="match status" value="1"/>
</dbReference>
<keyword evidence="2" id="KW-0479">Metal-binding</keyword>
<keyword evidence="5" id="KW-0539">Nucleus</keyword>